<organism evidence="4 5">
    <name type="scientific">Anaerobacterium chartisolvens</name>
    <dbReference type="NCBI Taxonomy" id="1297424"/>
    <lineage>
        <taxon>Bacteria</taxon>
        <taxon>Bacillati</taxon>
        <taxon>Bacillota</taxon>
        <taxon>Clostridia</taxon>
        <taxon>Eubacteriales</taxon>
        <taxon>Oscillospiraceae</taxon>
        <taxon>Anaerobacterium</taxon>
    </lineage>
</organism>
<feature type="binding site" evidence="2">
    <location>
        <begin position="227"/>
        <end position="228"/>
    </location>
    <ligand>
        <name>FAD</name>
        <dbReference type="ChEBI" id="CHEBI:57692"/>
    </ligand>
</feature>
<feature type="binding site" evidence="2">
    <location>
        <begin position="258"/>
        <end position="265"/>
    </location>
    <ligand>
        <name>FAD</name>
        <dbReference type="ChEBI" id="CHEBI:57692"/>
    </ligand>
</feature>
<dbReference type="InterPro" id="IPR001308">
    <property type="entry name" value="ETF_a/FixB"/>
</dbReference>
<dbReference type="PANTHER" id="PTHR43153">
    <property type="entry name" value="ELECTRON TRANSFER FLAVOPROTEIN ALPHA"/>
    <property type="match status" value="1"/>
</dbReference>
<dbReference type="SMART" id="SM00893">
    <property type="entry name" value="ETF"/>
    <property type="match status" value="1"/>
</dbReference>
<dbReference type="Gene3D" id="3.40.50.1220">
    <property type="entry name" value="TPP-binding domain"/>
    <property type="match status" value="1"/>
</dbReference>
<feature type="domain" description="Electron transfer flavoprotein alpha/beta-subunit N-terminal" evidence="3">
    <location>
        <begin position="4"/>
        <end position="183"/>
    </location>
</feature>
<dbReference type="GO" id="GO:0050660">
    <property type="term" value="F:flavin adenine dinucleotide binding"/>
    <property type="evidence" value="ECO:0007669"/>
    <property type="project" value="InterPro"/>
</dbReference>
<keyword evidence="2" id="KW-0274">FAD</keyword>
<sequence length="322" mass="36199">MKKSLIYLDEEDIQSSIDLLEAVRQIYRDECYETYAFCFNQPIEAAECKFNYVFSVRDNMLQGCDIVNLTNCLEELHRTYLFDSILIPASYQGRMLAPRLAMRLGVGLVADVTRIEYNDGELEMVRPAFSGKLFAGVTNKNCSPVMMSVRPNVFTYTSKHLKDTKIIPFHPVSLQPSKIKLLEAKEKERAKDIRESEILVSGGGGAAHHFDWLYQLADELNGMVSASRRVVDSGIAGRSIQVGQSGKTVSPRLYIALGIYGSLQHMEGLKNVESIISVNINRNAPICSLSDIVVEGDSKEFIEKLLTKIRNSKKNKDMEAER</sequence>
<gene>
    <name evidence="4" type="ORF">DFR58_10687</name>
</gene>
<reference evidence="4 5" key="1">
    <citation type="submission" date="2018-07" db="EMBL/GenBank/DDBJ databases">
        <title>Genomic Encyclopedia of Type Strains, Phase IV (KMG-IV): sequencing the most valuable type-strain genomes for metagenomic binning, comparative biology and taxonomic classification.</title>
        <authorList>
            <person name="Goeker M."/>
        </authorList>
    </citation>
    <scope>NUCLEOTIDE SEQUENCE [LARGE SCALE GENOMIC DNA]</scope>
    <source>
        <strain evidence="4 5">DSM 27016</strain>
    </source>
</reference>
<evidence type="ECO:0000313" key="5">
    <source>
        <dbReference type="Proteomes" id="UP000253034"/>
    </source>
</evidence>
<accession>A0A369B8R0</accession>
<comment type="caution">
    <text evidence="4">The sequence shown here is derived from an EMBL/GenBank/DDBJ whole genome shotgun (WGS) entry which is preliminary data.</text>
</comment>
<dbReference type="InterPro" id="IPR029035">
    <property type="entry name" value="DHS-like_NAD/FAD-binding_dom"/>
</dbReference>
<dbReference type="EMBL" id="QPJT01000006">
    <property type="protein sequence ID" value="RCX17919.1"/>
    <property type="molecule type" value="Genomic_DNA"/>
</dbReference>
<evidence type="ECO:0000313" key="4">
    <source>
        <dbReference type="EMBL" id="RCX17919.1"/>
    </source>
</evidence>
<keyword evidence="2" id="KW-0285">Flavoprotein</keyword>
<dbReference type="InterPro" id="IPR014730">
    <property type="entry name" value="ETF_a/b_N"/>
</dbReference>
<comment type="similarity">
    <text evidence="1">Belongs to the ETF alpha-subunit/FixB family.</text>
</comment>
<dbReference type="RefSeq" id="WP_114297064.1">
    <property type="nucleotide sequence ID" value="NZ_QPJT01000006.1"/>
</dbReference>
<dbReference type="InterPro" id="IPR014729">
    <property type="entry name" value="Rossmann-like_a/b/a_fold"/>
</dbReference>
<dbReference type="Pfam" id="PF00766">
    <property type="entry name" value="ETF_alpha"/>
    <property type="match status" value="1"/>
</dbReference>
<dbReference type="SUPFAM" id="SSF52467">
    <property type="entry name" value="DHS-like NAD/FAD-binding domain"/>
    <property type="match status" value="1"/>
</dbReference>
<dbReference type="PANTHER" id="PTHR43153:SF1">
    <property type="entry name" value="ELECTRON TRANSFER FLAVOPROTEIN SUBUNIT ALPHA, MITOCHONDRIAL"/>
    <property type="match status" value="1"/>
</dbReference>
<protein>
    <submittedName>
        <fullName evidence="4">Electron transfer flavoprotein alpha subunit</fullName>
    </submittedName>
</protein>
<name>A0A369B8R0_9FIRM</name>
<dbReference type="PIRSF" id="PIRSF000089">
    <property type="entry name" value="Electra_flavoP_a"/>
    <property type="match status" value="1"/>
</dbReference>
<dbReference type="Proteomes" id="UP000253034">
    <property type="component" value="Unassembled WGS sequence"/>
</dbReference>
<evidence type="ECO:0000259" key="3">
    <source>
        <dbReference type="SMART" id="SM00893"/>
    </source>
</evidence>
<dbReference type="GO" id="GO:0033539">
    <property type="term" value="P:fatty acid beta-oxidation using acyl-CoA dehydrogenase"/>
    <property type="evidence" value="ECO:0007669"/>
    <property type="project" value="TreeGrafter"/>
</dbReference>
<evidence type="ECO:0000256" key="1">
    <source>
        <dbReference type="ARBA" id="ARBA00005817"/>
    </source>
</evidence>
<dbReference type="OrthoDB" id="9770286at2"/>
<keyword evidence="5" id="KW-1185">Reference proteome</keyword>
<dbReference type="Gene3D" id="3.40.50.620">
    <property type="entry name" value="HUPs"/>
    <property type="match status" value="1"/>
</dbReference>
<comment type="cofactor">
    <cofactor evidence="2">
        <name>FAD</name>
        <dbReference type="ChEBI" id="CHEBI:57692"/>
    </cofactor>
    <text evidence="2">Binds 1 FAD per dimer.</text>
</comment>
<dbReference type="AlphaFoldDB" id="A0A369B8R0"/>
<proteinExistence type="inferred from homology"/>
<dbReference type="Pfam" id="PF01012">
    <property type="entry name" value="ETF"/>
    <property type="match status" value="1"/>
</dbReference>
<feature type="binding site" evidence="2">
    <location>
        <begin position="241"/>
        <end position="245"/>
    </location>
    <ligand>
        <name>FAD</name>
        <dbReference type="ChEBI" id="CHEBI:57692"/>
    </ligand>
</feature>
<dbReference type="GO" id="GO:0009055">
    <property type="term" value="F:electron transfer activity"/>
    <property type="evidence" value="ECO:0007669"/>
    <property type="project" value="InterPro"/>
</dbReference>
<dbReference type="SUPFAM" id="SSF52402">
    <property type="entry name" value="Adenine nucleotide alpha hydrolases-like"/>
    <property type="match status" value="1"/>
</dbReference>
<dbReference type="InterPro" id="IPR014731">
    <property type="entry name" value="ETF_asu_C"/>
</dbReference>
<feature type="binding site" evidence="2">
    <location>
        <position position="279"/>
    </location>
    <ligand>
        <name>FAD</name>
        <dbReference type="ChEBI" id="CHEBI:57692"/>
    </ligand>
</feature>
<evidence type="ECO:0000256" key="2">
    <source>
        <dbReference type="PIRSR" id="PIRSR000089-1"/>
    </source>
</evidence>